<evidence type="ECO:0000313" key="9">
    <source>
        <dbReference type="Proteomes" id="UP001213972"/>
    </source>
</evidence>
<dbReference type="Gene3D" id="1.10.1740.10">
    <property type="match status" value="1"/>
</dbReference>
<dbReference type="InterPro" id="IPR013325">
    <property type="entry name" value="RNA_pol_sigma_r2"/>
</dbReference>
<name>A0AAJ5W2L0_9MICO</name>
<sequence>MRDQRRAAFDALFHAHFLGVLRFLRRRLSSASDAEDLAGDVFRIAWEKQDPREPLTRAWLFKVAADLLTDLYRRQGRRADLEVALARRIEEASPALPVEDRLALIDAVRALSPREQEALRLTYWEGLSAAEISEVLGCRTSAVWALMSRARSKLLHAMTEPELTGGGR</sequence>
<evidence type="ECO:0000259" key="7">
    <source>
        <dbReference type="Pfam" id="PF08281"/>
    </source>
</evidence>
<comment type="similarity">
    <text evidence="1">Belongs to the sigma-70 factor family. ECF subfamily.</text>
</comment>
<dbReference type="PANTHER" id="PTHR43133:SF8">
    <property type="entry name" value="RNA POLYMERASE SIGMA FACTOR HI_1459-RELATED"/>
    <property type="match status" value="1"/>
</dbReference>
<proteinExistence type="inferred from homology"/>
<dbReference type="NCBIfam" id="TIGR02937">
    <property type="entry name" value="sigma70-ECF"/>
    <property type="match status" value="1"/>
</dbReference>
<evidence type="ECO:0000256" key="3">
    <source>
        <dbReference type="ARBA" id="ARBA00023082"/>
    </source>
</evidence>
<gene>
    <name evidence="8" type="ORF">P0Y48_13180</name>
</gene>
<dbReference type="Pfam" id="PF08281">
    <property type="entry name" value="Sigma70_r4_2"/>
    <property type="match status" value="1"/>
</dbReference>
<dbReference type="SUPFAM" id="SSF88659">
    <property type="entry name" value="Sigma3 and sigma4 domains of RNA polymerase sigma factors"/>
    <property type="match status" value="1"/>
</dbReference>
<reference evidence="8" key="1">
    <citation type="submission" date="2023-03" db="EMBL/GenBank/DDBJ databases">
        <title>Andean soil-derived lignocellulolytic bacterial consortium as a source of novel taxa and putative plastic-active enzymes.</title>
        <authorList>
            <person name="Diaz-Garcia L."/>
            <person name="Chuvochina M."/>
            <person name="Feuerriegel G."/>
            <person name="Bunk B."/>
            <person name="Sproer C."/>
            <person name="Streit W.R."/>
            <person name="Rodriguez L.M."/>
            <person name="Overmann J."/>
            <person name="Jimenez D.J."/>
        </authorList>
    </citation>
    <scope>NUCLEOTIDE SEQUENCE</scope>
    <source>
        <strain evidence="8">MAG 4610</strain>
    </source>
</reference>
<dbReference type="InterPro" id="IPR014284">
    <property type="entry name" value="RNA_pol_sigma-70_dom"/>
</dbReference>
<organism evidence="8 9">
    <name type="scientific">Candidatus Microbacterium phytovorans</name>
    <dbReference type="NCBI Taxonomy" id="3121374"/>
    <lineage>
        <taxon>Bacteria</taxon>
        <taxon>Bacillati</taxon>
        <taxon>Actinomycetota</taxon>
        <taxon>Actinomycetes</taxon>
        <taxon>Micrococcales</taxon>
        <taxon>Microbacteriaceae</taxon>
        <taxon>Microbacterium</taxon>
    </lineage>
</organism>
<feature type="domain" description="RNA polymerase sigma factor 70 region 4 type 2" evidence="7">
    <location>
        <begin position="102"/>
        <end position="154"/>
    </location>
</feature>
<dbReference type="InterPro" id="IPR013324">
    <property type="entry name" value="RNA_pol_sigma_r3/r4-like"/>
</dbReference>
<keyword evidence="5" id="KW-0804">Transcription</keyword>
<keyword evidence="4" id="KW-0238">DNA-binding</keyword>
<accession>A0AAJ5W2L0</accession>
<dbReference type="Proteomes" id="UP001213972">
    <property type="component" value="Chromosome"/>
</dbReference>
<evidence type="ECO:0000256" key="2">
    <source>
        <dbReference type="ARBA" id="ARBA00023015"/>
    </source>
</evidence>
<feature type="domain" description="RNA polymerase sigma-70 region 2" evidence="6">
    <location>
        <begin position="12"/>
        <end position="78"/>
    </location>
</feature>
<evidence type="ECO:0000256" key="1">
    <source>
        <dbReference type="ARBA" id="ARBA00010641"/>
    </source>
</evidence>
<dbReference type="InterPro" id="IPR007627">
    <property type="entry name" value="RNA_pol_sigma70_r2"/>
</dbReference>
<evidence type="ECO:0000259" key="6">
    <source>
        <dbReference type="Pfam" id="PF04542"/>
    </source>
</evidence>
<protein>
    <submittedName>
        <fullName evidence="8">RNA polymerase sigma factor</fullName>
    </submittedName>
</protein>
<dbReference type="Gene3D" id="1.10.10.10">
    <property type="entry name" value="Winged helix-like DNA-binding domain superfamily/Winged helix DNA-binding domain"/>
    <property type="match status" value="1"/>
</dbReference>
<dbReference type="GO" id="GO:0006352">
    <property type="term" value="P:DNA-templated transcription initiation"/>
    <property type="evidence" value="ECO:0007669"/>
    <property type="project" value="InterPro"/>
</dbReference>
<dbReference type="CDD" id="cd06171">
    <property type="entry name" value="Sigma70_r4"/>
    <property type="match status" value="1"/>
</dbReference>
<dbReference type="SUPFAM" id="SSF88946">
    <property type="entry name" value="Sigma2 domain of RNA polymerase sigma factors"/>
    <property type="match status" value="1"/>
</dbReference>
<keyword evidence="3" id="KW-0731">Sigma factor</keyword>
<dbReference type="GO" id="GO:0003677">
    <property type="term" value="F:DNA binding"/>
    <property type="evidence" value="ECO:0007669"/>
    <property type="project" value="UniProtKB-KW"/>
</dbReference>
<dbReference type="Pfam" id="PF04542">
    <property type="entry name" value="Sigma70_r2"/>
    <property type="match status" value="1"/>
</dbReference>
<dbReference type="AlphaFoldDB" id="A0AAJ5W2L0"/>
<dbReference type="GO" id="GO:0016987">
    <property type="term" value="F:sigma factor activity"/>
    <property type="evidence" value="ECO:0007669"/>
    <property type="project" value="UniProtKB-KW"/>
</dbReference>
<dbReference type="EMBL" id="CP119321">
    <property type="protein sequence ID" value="WEK13397.1"/>
    <property type="molecule type" value="Genomic_DNA"/>
</dbReference>
<evidence type="ECO:0000256" key="4">
    <source>
        <dbReference type="ARBA" id="ARBA00023125"/>
    </source>
</evidence>
<dbReference type="InterPro" id="IPR036388">
    <property type="entry name" value="WH-like_DNA-bd_sf"/>
</dbReference>
<dbReference type="InterPro" id="IPR013249">
    <property type="entry name" value="RNA_pol_sigma70_r4_t2"/>
</dbReference>
<keyword evidence="2" id="KW-0805">Transcription regulation</keyword>
<dbReference type="InterPro" id="IPR039425">
    <property type="entry name" value="RNA_pol_sigma-70-like"/>
</dbReference>
<evidence type="ECO:0000313" key="8">
    <source>
        <dbReference type="EMBL" id="WEK13397.1"/>
    </source>
</evidence>
<dbReference type="PANTHER" id="PTHR43133">
    <property type="entry name" value="RNA POLYMERASE ECF-TYPE SIGMA FACTO"/>
    <property type="match status" value="1"/>
</dbReference>
<evidence type="ECO:0000256" key="5">
    <source>
        <dbReference type="ARBA" id="ARBA00023163"/>
    </source>
</evidence>